<dbReference type="EMBL" id="OY731398">
    <property type="protein sequence ID" value="CAJ1857465.1"/>
    <property type="molecule type" value="Genomic_DNA"/>
</dbReference>
<gene>
    <name evidence="1" type="ORF">AYBTSS11_LOCUS2085</name>
</gene>
<sequence>VSSERETSNLDGAYLYSYYLQHKHMFDLINNLWQTHGPHSVGSINEGPNAMRALMGCGTPGIDSLD</sequence>
<dbReference type="Gramene" id="rna-AYBTSS11_LOCUS2085">
    <property type="protein sequence ID" value="CAJ1857465.1"/>
    <property type="gene ID" value="gene-AYBTSS11_LOCUS2085"/>
</dbReference>
<proteinExistence type="predicted"/>
<name>A0AA86RW88_9FABA</name>
<keyword evidence="2" id="KW-1185">Reference proteome</keyword>
<accession>A0AA86RW88</accession>
<dbReference type="AlphaFoldDB" id="A0AA86RW88"/>
<evidence type="ECO:0000313" key="2">
    <source>
        <dbReference type="Proteomes" id="UP001189624"/>
    </source>
</evidence>
<reference evidence="1" key="1">
    <citation type="submission" date="2023-10" db="EMBL/GenBank/DDBJ databases">
        <authorList>
            <person name="Domelevo Entfellner J.-B."/>
        </authorList>
    </citation>
    <scope>NUCLEOTIDE SEQUENCE</scope>
</reference>
<dbReference type="Proteomes" id="UP001189624">
    <property type="component" value="Chromosome 1"/>
</dbReference>
<feature type="non-terminal residue" evidence="1">
    <location>
        <position position="1"/>
    </location>
</feature>
<protein>
    <submittedName>
        <fullName evidence="1">Uncharacterized protein</fullName>
    </submittedName>
</protein>
<evidence type="ECO:0000313" key="1">
    <source>
        <dbReference type="EMBL" id="CAJ1857465.1"/>
    </source>
</evidence>
<organism evidence="1 2">
    <name type="scientific">Sphenostylis stenocarpa</name>
    <dbReference type="NCBI Taxonomy" id="92480"/>
    <lineage>
        <taxon>Eukaryota</taxon>
        <taxon>Viridiplantae</taxon>
        <taxon>Streptophyta</taxon>
        <taxon>Embryophyta</taxon>
        <taxon>Tracheophyta</taxon>
        <taxon>Spermatophyta</taxon>
        <taxon>Magnoliopsida</taxon>
        <taxon>eudicotyledons</taxon>
        <taxon>Gunneridae</taxon>
        <taxon>Pentapetalae</taxon>
        <taxon>rosids</taxon>
        <taxon>fabids</taxon>
        <taxon>Fabales</taxon>
        <taxon>Fabaceae</taxon>
        <taxon>Papilionoideae</taxon>
        <taxon>50 kb inversion clade</taxon>
        <taxon>NPAAA clade</taxon>
        <taxon>indigoferoid/millettioid clade</taxon>
        <taxon>Phaseoleae</taxon>
        <taxon>Sphenostylis</taxon>
    </lineage>
</organism>